<keyword evidence="3" id="KW-0808">Transferase</keyword>
<evidence type="ECO:0000313" key="11">
    <source>
        <dbReference type="EMBL" id="CBY25011.1"/>
    </source>
</evidence>
<dbReference type="InterPro" id="IPR027417">
    <property type="entry name" value="P-loop_NTPase"/>
</dbReference>
<evidence type="ECO:0000256" key="9">
    <source>
        <dbReference type="ARBA" id="ARBA00023180"/>
    </source>
</evidence>
<evidence type="ECO:0008006" key="14">
    <source>
        <dbReference type="Google" id="ProtNLM"/>
    </source>
</evidence>
<keyword evidence="6 10" id="KW-1133">Transmembrane helix</keyword>
<dbReference type="GO" id="GO:0000139">
    <property type="term" value="C:Golgi membrane"/>
    <property type="evidence" value="ECO:0007669"/>
    <property type="project" value="UniProtKB-SubCell"/>
</dbReference>
<sequence length="505" mass="58904">MKNLNKALFFGLFALIVVVEIFVHLHDQQTISKLRTSLQEFRQLAEDTPNSAAHKISEFSNQKIHQVFEFFNSDADDSQQQTDVDYEVPMELLASETQFLETRQCESEKNVFFLKTSKTGSQTLMAIMQRFGIQNNLTFFLGESMNGAMSNLQMPITYERDCWIGKNIPEEKFQISTQHLKYNKEVIDNVMEPGTKFFSIIRDPTTNFVSSYRYYQYLLGRLWSQFGLREIGETKGASSELLYKEMEHFLEDEKRAWRYLKNVSPASFARIGTLRPQLIFFGSFTDVNGKEWMSYDRDIPEEVLQAWFKKLDADFEFVMIMEYYDLGLALLVNEFCWSIEDVAYLKVNAQAHSGLELSKKAVRNLEKINYPDYALYRYFNETFWEKVDSIGRAKVEAIAELIGTKSAEIAQRCIQDEYLNNNGTQKIKPRLKEGVYEDAECGRFLMHGPSMTKVTQRYMIDHFGKKYKSCSRSATPTTWSENMEKNKESLRYKYKFLSGHGGRFT</sequence>
<dbReference type="InParanoid" id="E4XKU4"/>
<keyword evidence="13" id="KW-1185">Reference proteome</keyword>
<dbReference type="GO" id="GO:0001733">
    <property type="term" value="F:galactosylceramide sulfotransferase activity"/>
    <property type="evidence" value="ECO:0007669"/>
    <property type="project" value="InterPro"/>
</dbReference>
<dbReference type="Gene3D" id="3.40.50.300">
    <property type="entry name" value="P-loop containing nucleotide triphosphate hydrolases"/>
    <property type="match status" value="1"/>
</dbReference>
<evidence type="ECO:0000313" key="12">
    <source>
        <dbReference type="EMBL" id="CBY40148.1"/>
    </source>
</evidence>
<evidence type="ECO:0000256" key="4">
    <source>
        <dbReference type="ARBA" id="ARBA00022692"/>
    </source>
</evidence>
<evidence type="ECO:0000256" key="2">
    <source>
        <dbReference type="ARBA" id="ARBA00008124"/>
    </source>
</evidence>
<name>E4XKU4_OIKDI</name>
<evidence type="ECO:0000313" key="13">
    <source>
        <dbReference type="Proteomes" id="UP000001307"/>
    </source>
</evidence>
<evidence type="ECO:0000256" key="6">
    <source>
        <dbReference type="ARBA" id="ARBA00022989"/>
    </source>
</evidence>
<dbReference type="Proteomes" id="UP000011014">
    <property type="component" value="Unassembled WGS sequence"/>
</dbReference>
<keyword evidence="9" id="KW-0325">Glycoprotein</keyword>
<dbReference type="Pfam" id="PF06990">
    <property type="entry name" value="Gal-3-0_sulfotr"/>
    <property type="match status" value="1"/>
</dbReference>
<keyword evidence="5" id="KW-0735">Signal-anchor</keyword>
<evidence type="ECO:0000256" key="8">
    <source>
        <dbReference type="ARBA" id="ARBA00023136"/>
    </source>
</evidence>
<evidence type="ECO:0000256" key="10">
    <source>
        <dbReference type="SAM" id="Phobius"/>
    </source>
</evidence>
<evidence type="ECO:0000256" key="5">
    <source>
        <dbReference type="ARBA" id="ARBA00022968"/>
    </source>
</evidence>
<accession>E4XKU4</accession>
<comment type="similarity">
    <text evidence="2">Belongs to the galactose-3-O-sulfotransferase family.</text>
</comment>
<keyword evidence="7" id="KW-0333">Golgi apparatus</keyword>
<proteinExistence type="inferred from homology"/>
<organism evidence="11">
    <name type="scientific">Oikopleura dioica</name>
    <name type="common">Tunicate</name>
    <dbReference type="NCBI Taxonomy" id="34765"/>
    <lineage>
        <taxon>Eukaryota</taxon>
        <taxon>Metazoa</taxon>
        <taxon>Chordata</taxon>
        <taxon>Tunicata</taxon>
        <taxon>Appendicularia</taxon>
        <taxon>Copelata</taxon>
        <taxon>Oikopleuridae</taxon>
        <taxon>Oikopleura</taxon>
    </lineage>
</organism>
<protein>
    <recommendedName>
        <fullName evidence="14">Sulfotransferase</fullName>
    </recommendedName>
</protein>
<dbReference type="AlphaFoldDB" id="E4XKU4"/>
<keyword evidence="8 10" id="KW-0472">Membrane</keyword>
<dbReference type="PANTHER" id="PTHR14647">
    <property type="entry name" value="GALACTOSE-3-O-SULFOTRANSFERASE"/>
    <property type="match status" value="1"/>
</dbReference>
<feature type="transmembrane region" description="Helical" evidence="10">
    <location>
        <begin position="7"/>
        <end position="25"/>
    </location>
</feature>
<evidence type="ECO:0000256" key="7">
    <source>
        <dbReference type="ARBA" id="ARBA00023034"/>
    </source>
</evidence>
<dbReference type="OrthoDB" id="10321336at2759"/>
<comment type="subcellular location">
    <subcellularLocation>
        <location evidence="1">Golgi apparatus membrane</location>
        <topology evidence="1">Single-pass type II membrane protein</topology>
    </subcellularLocation>
</comment>
<dbReference type="PANTHER" id="PTHR14647:SF87">
    <property type="entry name" value="PUTATIVE-RELATED"/>
    <property type="match status" value="1"/>
</dbReference>
<dbReference type="EMBL" id="FN655798">
    <property type="protein sequence ID" value="CBY40148.1"/>
    <property type="molecule type" value="Genomic_DNA"/>
</dbReference>
<dbReference type="GO" id="GO:0009247">
    <property type="term" value="P:glycolipid biosynthetic process"/>
    <property type="evidence" value="ECO:0007669"/>
    <property type="project" value="InterPro"/>
</dbReference>
<evidence type="ECO:0000256" key="3">
    <source>
        <dbReference type="ARBA" id="ARBA00022679"/>
    </source>
</evidence>
<dbReference type="SUPFAM" id="SSF52540">
    <property type="entry name" value="P-loop containing nucleoside triphosphate hydrolases"/>
    <property type="match status" value="1"/>
</dbReference>
<gene>
    <name evidence="11" type="ORF">GSOID_T00014311001</name>
    <name evidence="12" type="ORF">GSOID_T00022125001</name>
</gene>
<dbReference type="Proteomes" id="UP000001307">
    <property type="component" value="Unassembled WGS sequence"/>
</dbReference>
<reference evidence="11" key="1">
    <citation type="journal article" date="2010" name="Science">
        <title>Plasticity of animal genome architecture unmasked by rapid evolution of a pelagic tunicate.</title>
        <authorList>
            <person name="Denoeud F."/>
            <person name="Henriet S."/>
            <person name="Mungpakdee S."/>
            <person name="Aury J.M."/>
            <person name="Da Silva C."/>
            <person name="Brinkmann H."/>
            <person name="Mikhaleva J."/>
            <person name="Olsen L.C."/>
            <person name="Jubin C."/>
            <person name="Canestro C."/>
            <person name="Bouquet J.M."/>
            <person name="Danks G."/>
            <person name="Poulain J."/>
            <person name="Campsteijn C."/>
            <person name="Adamski M."/>
            <person name="Cross I."/>
            <person name="Yadetie F."/>
            <person name="Muffato M."/>
            <person name="Louis A."/>
            <person name="Butcher S."/>
            <person name="Tsagkogeorga G."/>
            <person name="Konrad A."/>
            <person name="Singh S."/>
            <person name="Jensen M.F."/>
            <person name="Cong E.H."/>
            <person name="Eikeseth-Otteraa H."/>
            <person name="Noel B."/>
            <person name="Anthouard V."/>
            <person name="Porcel B.M."/>
            <person name="Kachouri-Lafond R."/>
            <person name="Nishino A."/>
            <person name="Ugolini M."/>
            <person name="Chourrout P."/>
            <person name="Nishida H."/>
            <person name="Aasland R."/>
            <person name="Huzurbazar S."/>
            <person name="Westhof E."/>
            <person name="Delsuc F."/>
            <person name="Lehrach H."/>
            <person name="Reinhardt R."/>
            <person name="Weissenbach J."/>
            <person name="Roy S.W."/>
            <person name="Artiguenave F."/>
            <person name="Postlethwait J.H."/>
            <person name="Manak J.R."/>
            <person name="Thompson E.M."/>
            <person name="Jaillon O."/>
            <person name="Du Pasquier L."/>
            <person name="Boudinot P."/>
            <person name="Liberles D.A."/>
            <person name="Volff J.N."/>
            <person name="Philippe H."/>
            <person name="Lenhard B."/>
            <person name="Roest Crollius H."/>
            <person name="Wincker P."/>
            <person name="Chourrout D."/>
        </authorList>
    </citation>
    <scope>NUCLEOTIDE SEQUENCE [LARGE SCALE GENOMIC DNA]</scope>
</reference>
<keyword evidence="4 10" id="KW-0812">Transmembrane</keyword>
<dbReference type="EMBL" id="FN653066">
    <property type="protein sequence ID" value="CBY25011.1"/>
    <property type="molecule type" value="Genomic_DNA"/>
</dbReference>
<evidence type="ECO:0000256" key="1">
    <source>
        <dbReference type="ARBA" id="ARBA00004323"/>
    </source>
</evidence>
<dbReference type="InterPro" id="IPR009729">
    <property type="entry name" value="Gal-3-0_sulfotransfrase"/>
</dbReference>